<gene>
    <name evidence="1" type="ORF">GDO81_028916</name>
</gene>
<evidence type="ECO:0000313" key="2">
    <source>
        <dbReference type="Proteomes" id="UP000824782"/>
    </source>
</evidence>
<name>A0AAV6YNC2_ENGPU</name>
<evidence type="ECO:0000313" key="1">
    <source>
        <dbReference type="EMBL" id="KAG8535288.1"/>
    </source>
</evidence>
<dbReference type="Proteomes" id="UP000824782">
    <property type="component" value="Unassembled WGS sequence"/>
</dbReference>
<comment type="caution">
    <text evidence="1">The sequence shown here is derived from an EMBL/GenBank/DDBJ whole genome shotgun (WGS) entry which is preliminary data.</text>
</comment>
<reference evidence="1" key="1">
    <citation type="thesis" date="2020" institute="ProQuest LLC" country="789 East Eisenhower Parkway, Ann Arbor, MI, USA">
        <title>Comparative Genomics and Chromosome Evolution.</title>
        <authorList>
            <person name="Mudd A.B."/>
        </authorList>
    </citation>
    <scope>NUCLEOTIDE SEQUENCE</scope>
    <source>
        <strain evidence="1">237g6f4</strain>
        <tissue evidence="1">Blood</tissue>
    </source>
</reference>
<accession>A0AAV6YNC2</accession>
<keyword evidence="2" id="KW-1185">Reference proteome</keyword>
<organism evidence="1 2">
    <name type="scientific">Engystomops pustulosus</name>
    <name type="common">Tungara frog</name>
    <name type="synonym">Physalaemus pustulosus</name>
    <dbReference type="NCBI Taxonomy" id="76066"/>
    <lineage>
        <taxon>Eukaryota</taxon>
        <taxon>Metazoa</taxon>
        <taxon>Chordata</taxon>
        <taxon>Craniata</taxon>
        <taxon>Vertebrata</taxon>
        <taxon>Euteleostomi</taxon>
        <taxon>Amphibia</taxon>
        <taxon>Batrachia</taxon>
        <taxon>Anura</taxon>
        <taxon>Neobatrachia</taxon>
        <taxon>Hyloidea</taxon>
        <taxon>Leptodactylidae</taxon>
        <taxon>Leiuperinae</taxon>
        <taxon>Engystomops</taxon>
    </lineage>
</organism>
<dbReference type="AlphaFoldDB" id="A0AAV6YNC2"/>
<sequence length="84" mass="8622">MLLAEPLQRFIMEAAGPEGGIVDGGHQLVGVQLGVVQVGSQVGGAVVDHAGETGLHRLHPGVQAEVTPDLVPWRPLGLLLLCGS</sequence>
<protein>
    <submittedName>
        <fullName evidence="1">Uncharacterized protein</fullName>
    </submittedName>
</protein>
<dbReference type="EMBL" id="WNYA01071695">
    <property type="protein sequence ID" value="KAG8535288.1"/>
    <property type="molecule type" value="Genomic_DNA"/>
</dbReference>
<proteinExistence type="predicted"/>